<organism evidence="2 3">
    <name type="scientific">Clostridium sulfidigenes</name>
    <dbReference type="NCBI Taxonomy" id="318464"/>
    <lineage>
        <taxon>Bacteria</taxon>
        <taxon>Bacillati</taxon>
        <taxon>Bacillota</taxon>
        <taxon>Clostridia</taxon>
        <taxon>Eubacteriales</taxon>
        <taxon>Clostridiaceae</taxon>
        <taxon>Clostridium</taxon>
    </lineage>
</organism>
<name>A0A927W7M2_9CLOT</name>
<evidence type="ECO:0000313" key="3">
    <source>
        <dbReference type="Proteomes" id="UP000768462"/>
    </source>
</evidence>
<dbReference type="PROSITE" id="PS51257">
    <property type="entry name" value="PROKAR_LIPOPROTEIN"/>
    <property type="match status" value="1"/>
</dbReference>
<sequence length="131" mass="15194">MKKLVLCFFIIALTFMSLVACNNYSTEKSSYKINSGDISKDNNGIKGSYKEYNGYYEYSVKFATEEVKFHIDSETLNGDINIKLIDKEKNEVFSVEKPDDFKKDVKINKDEKYTIVIEGKNHEGDFSIKWE</sequence>
<proteinExistence type="predicted"/>
<dbReference type="EMBL" id="SVCM01000008">
    <property type="protein sequence ID" value="MBE6058672.1"/>
    <property type="molecule type" value="Genomic_DNA"/>
</dbReference>
<gene>
    <name evidence="2" type="ORF">E7215_00650</name>
</gene>
<dbReference type="AlphaFoldDB" id="A0A927W7M2"/>
<feature type="signal peptide" evidence="1">
    <location>
        <begin position="1"/>
        <end position="20"/>
    </location>
</feature>
<evidence type="ECO:0000313" key="2">
    <source>
        <dbReference type="EMBL" id="MBE6058672.1"/>
    </source>
</evidence>
<comment type="caution">
    <text evidence="2">The sequence shown here is derived from an EMBL/GenBank/DDBJ whole genome shotgun (WGS) entry which is preliminary data.</text>
</comment>
<keyword evidence="1" id="KW-0732">Signal</keyword>
<dbReference type="Proteomes" id="UP000768462">
    <property type="component" value="Unassembled WGS sequence"/>
</dbReference>
<reference evidence="2" key="1">
    <citation type="submission" date="2019-04" db="EMBL/GenBank/DDBJ databases">
        <title>Evolution of Biomass-Degrading Anaerobic Consortia Revealed by Metagenomics.</title>
        <authorList>
            <person name="Peng X."/>
        </authorList>
    </citation>
    <scope>NUCLEOTIDE SEQUENCE</scope>
    <source>
        <strain evidence="2">SIG254</strain>
    </source>
</reference>
<evidence type="ECO:0000256" key="1">
    <source>
        <dbReference type="SAM" id="SignalP"/>
    </source>
</evidence>
<feature type="chain" id="PRO_5038371469" description="Lipoprotein" evidence="1">
    <location>
        <begin position="21"/>
        <end position="131"/>
    </location>
</feature>
<accession>A0A927W7M2</accession>
<evidence type="ECO:0008006" key="4">
    <source>
        <dbReference type="Google" id="ProtNLM"/>
    </source>
</evidence>
<protein>
    <recommendedName>
        <fullName evidence="4">Lipoprotein</fullName>
    </recommendedName>
</protein>